<sequence>MTATLDVVDVAQTIPLDARLRAPWSWESTPEHAFEELGTIQWGEASYDFNQTAVFRHKDTGTLFIASDSGCSCPSPFEDTTVRDATVIHHLRDFDAVIDGQRNSEWAWERERATYPPTVDSIARVRKAVEEALRR</sequence>
<dbReference type="EMBL" id="CP159290">
    <property type="protein sequence ID" value="XCH28851.1"/>
    <property type="molecule type" value="Genomic_DNA"/>
</dbReference>
<accession>A0AAU8FWI8</accession>
<reference evidence="2" key="1">
    <citation type="submission" date="2024-06" db="EMBL/GenBank/DDBJ databases">
        <title>Complete genome sequence of the cellulolytic actinobacterium, Cellulosimicrobium ES-005.</title>
        <authorList>
            <person name="Matthews C.T."/>
            <person name="Underwood K.D."/>
            <person name="Ghanchi K.M."/>
            <person name="Fields S.D."/>
            <person name="Gardner S.G."/>
        </authorList>
    </citation>
    <scope>NUCLEOTIDE SEQUENCE</scope>
    <source>
        <strain evidence="2">ES-005</strain>
    </source>
</reference>
<gene>
    <name evidence="2" type="ORF">ABRQ22_14730</name>
</gene>
<organism evidence="2">
    <name type="scientific">Cellulosimicrobium sp. ES-005</name>
    <dbReference type="NCBI Taxonomy" id="3163031"/>
    <lineage>
        <taxon>Bacteria</taxon>
        <taxon>Bacillati</taxon>
        <taxon>Actinomycetota</taxon>
        <taxon>Actinomycetes</taxon>
        <taxon>Micrococcales</taxon>
        <taxon>Promicromonosporaceae</taxon>
        <taxon>Cellulosimicrobium</taxon>
    </lineage>
</organism>
<feature type="domain" description="DUF7574" evidence="1">
    <location>
        <begin position="31"/>
        <end position="102"/>
    </location>
</feature>
<proteinExistence type="predicted"/>
<dbReference type="Pfam" id="PF24459">
    <property type="entry name" value="DUF7574"/>
    <property type="match status" value="1"/>
</dbReference>
<protein>
    <recommendedName>
        <fullName evidence="1">DUF7574 domain-containing protein</fullName>
    </recommendedName>
</protein>
<dbReference type="RefSeq" id="WP_353707259.1">
    <property type="nucleotide sequence ID" value="NZ_CP159290.1"/>
</dbReference>
<dbReference type="InterPro" id="IPR055996">
    <property type="entry name" value="DUF7574"/>
</dbReference>
<evidence type="ECO:0000313" key="2">
    <source>
        <dbReference type="EMBL" id="XCH28851.1"/>
    </source>
</evidence>
<evidence type="ECO:0000259" key="1">
    <source>
        <dbReference type="Pfam" id="PF24459"/>
    </source>
</evidence>
<name>A0AAU8FWI8_9MICO</name>
<dbReference type="AlphaFoldDB" id="A0AAU8FWI8"/>